<dbReference type="OrthoDB" id="2013098at2759"/>
<dbReference type="GO" id="GO:0003676">
    <property type="term" value="F:nucleic acid binding"/>
    <property type="evidence" value="ECO:0007669"/>
    <property type="project" value="InterPro"/>
</dbReference>
<dbReference type="GO" id="GO:0008270">
    <property type="term" value="F:zinc ion binding"/>
    <property type="evidence" value="ECO:0007669"/>
    <property type="project" value="UniProtKB-KW"/>
</dbReference>
<evidence type="ECO:0000256" key="1">
    <source>
        <dbReference type="PROSITE-ProRule" id="PRU00047"/>
    </source>
</evidence>
<feature type="domain" description="CCHC-type" evidence="3">
    <location>
        <begin position="42"/>
        <end position="57"/>
    </location>
</feature>
<reference evidence="4" key="1">
    <citation type="journal article" date="2021" name="Nat. Commun.">
        <title>Genetic determinants of endophytism in the Arabidopsis root mycobiome.</title>
        <authorList>
            <person name="Mesny F."/>
            <person name="Miyauchi S."/>
            <person name="Thiergart T."/>
            <person name="Pickel B."/>
            <person name="Atanasova L."/>
            <person name="Karlsson M."/>
            <person name="Huettel B."/>
            <person name="Barry K.W."/>
            <person name="Haridas S."/>
            <person name="Chen C."/>
            <person name="Bauer D."/>
            <person name="Andreopoulos W."/>
            <person name="Pangilinan J."/>
            <person name="LaButti K."/>
            <person name="Riley R."/>
            <person name="Lipzen A."/>
            <person name="Clum A."/>
            <person name="Drula E."/>
            <person name="Henrissat B."/>
            <person name="Kohler A."/>
            <person name="Grigoriev I.V."/>
            <person name="Martin F.M."/>
            <person name="Hacquard S."/>
        </authorList>
    </citation>
    <scope>NUCLEOTIDE SEQUENCE</scope>
    <source>
        <strain evidence="4">MPI-CAGE-AT-0147</strain>
    </source>
</reference>
<dbReference type="AlphaFoldDB" id="A0A9P9EZJ6"/>
<proteinExistence type="predicted"/>
<protein>
    <recommendedName>
        <fullName evidence="3">CCHC-type domain-containing protein</fullName>
    </recommendedName>
</protein>
<dbReference type="SMART" id="SM00343">
    <property type="entry name" value="ZnF_C2HC"/>
    <property type="match status" value="1"/>
</dbReference>
<keyword evidence="1" id="KW-0863">Zinc-finger</keyword>
<feature type="compositionally biased region" description="Basic and acidic residues" evidence="2">
    <location>
        <begin position="8"/>
        <end position="29"/>
    </location>
</feature>
<feature type="region of interest" description="Disordered" evidence="2">
    <location>
        <begin position="1"/>
        <end position="38"/>
    </location>
</feature>
<evidence type="ECO:0000256" key="2">
    <source>
        <dbReference type="SAM" id="MobiDB-lite"/>
    </source>
</evidence>
<dbReference type="Proteomes" id="UP000738349">
    <property type="component" value="Unassembled WGS sequence"/>
</dbReference>
<feature type="region of interest" description="Disordered" evidence="2">
    <location>
        <begin position="124"/>
        <end position="171"/>
    </location>
</feature>
<dbReference type="Gene3D" id="4.10.60.10">
    <property type="entry name" value="Zinc finger, CCHC-type"/>
    <property type="match status" value="1"/>
</dbReference>
<sequence>MATPRLADFLKDTQHSSSSKRDDDPEKPQPKRAKKDRSHIECFSCRKLGHRASECPEKKQQETTQSILVGQALLMPHIETMIAQLRAEIKIILNRITALEDANKLTSQTCNSLMAWARAKEAAEDKNETEVMQLDTDTSNPPKGAGVQNPVKKEEDGTGEGEGGWPSRAES</sequence>
<dbReference type="PROSITE" id="PS50158">
    <property type="entry name" value="ZF_CCHC"/>
    <property type="match status" value="1"/>
</dbReference>
<accession>A0A9P9EZJ6</accession>
<dbReference type="InterPro" id="IPR036875">
    <property type="entry name" value="Znf_CCHC_sf"/>
</dbReference>
<dbReference type="InterPro" id="IPR001878">
    <property type="entry name" value="Znf_CCHC"/>
</dbReference>
<comment type="caution">
    <text evidence="4">The sequence shown here is derived from an EMBL/GenBank/DDBJ whole genome shotgun (WGS) entry which is preliminary data.</text>
</comment>
<evidence type="ECO:0000259" key="3">
    <source>
        <dbReference type="PROSITE" id="PS50158"/>
    </source>
</evidence>
<dbReference type="SUPFAM" id="SSF57756">
    <property type="entry name" value="Retrovirus zinc finger-like domains"/>
    <property type="match status" value="1"/>
</dbReference>
<evidence type="ECO:0000313" key="4">
    <source>
        <dbReference type="EMBL" id="KAH7148854.1"/>
    </source>
</evidence>
<evidence type="ECO:0000313" key="5">
    <source>
        <dbReference type="Proteomes" id="UP000738349"/>
    </source>
</evidence>
<keyword evidence="1" id="KW-0862">Zinc</keyword>
<gene>
    <name evidence="4" type="ORF">EDB81DRAFT_883252</name>
</gene>
<dbReference type="EMBL" id="JAGMUV010000007">
    <property type="protein sequence ID" value="KAH7148854.1"/>
    <property type="molecule type" value="Genomic_DNA"/>
</dbReference>
<keyword evidence="5" id="KW-1185">Reference proteome</keyword>
<organism evidence="4 5">
    <name type="scientific">Dactylonectria macrodidyma</name>
    <dbReference type="NCBI Taxonomy" id="307937"/>
    <lineage>
        <taxon>Eukaryota</taxon>
        <taxon>Fungi</taxon>
        <taxon>Dikarya</taxon>
        <taxon>Ascomycota</taxon>
        <taxon>Pezizomycotina</taxon>
        <taxon>Sordariomycetes</taxon>
        <taxon>Hypocreomycetidae</taxon>
        <taxon>Hypocreales</taxon>
        <taxon>Nectriaceae</taxon>
        <taxon>Dactylonectria</taxon>
    </lineage>
</organism>
<dbReference type="Pfam" id="PF00098">
    <property type="entry name" value="zf-CCHC"/>
    <property type="match status" value="1"/>
</dbReference>
<name>A0A9P9EZJ6_9HYPO</name>
<keyword evidence="1" id="KW-0479">Metal-binding</keyword>